<name>A0A6P4ICR9_DROKI</name>
<protein>
    <submittedName>
        <fullName evidence="3">Uncharacterized protein isoform X1</fullName>
    </submittedName>
</protein>
<feature type="transmembrane region" description="Helical" evidence="1">
    <location>
        <begin position="44"/>
        <end position="66"/>
    </location>
</feature>
<feature type="transmembrane region" description="Helical" evidence="1">
    <location>
        <begin position="194"/>
        <end position="216"/>
    </location>
</feature>
<feature type="transmembrane region" description="Helical" evidence="1">
    <location>
        <begin position="13"/>
        <end position="32"/>
    </location>
</feature>
<dbReference type="OrthoDB" id="7882500at2759"/>
<feature type="transmembrane region" description="Helical" evidence="1">
    <location>
        <begin position="130"/>
        <end position="147"/>
    </location>
</feature>
<keyword evidence="1" id="KW-0812">Transmembrane</keyword>
<keyword evidence="1" id="KW-1133">Transmembrane helix</keyword>
<proteinExistence type="predicted"/>
<gene>
    <name evidence="3" type="primary">LOC108073490</name>
</gene>
<reference evidence="2" key="1">
    <citation type="submission" date="2025-05" db="UniProtKB">
        <authorList>
            <consortium name="RefSeq"/>
        </authorList>
    </citation>
    <scope>NUCLEOTIDE SEQUENCE [LARGE SCALE GENOMIC DNA]</scope>
    <source>
        <strain evidence="2">14028-0561.14</strain>
    </source>
</reference>
<evidence type="ECO:0000313" key="2">
    <source>
        <dbReference type="Proteomes" id="UP001652661"/>
    </source>
</evidence>
<keyword evidence="2" id="KW-1185">Reference proteome</keyword>
<feature type="transmembrane region" description="Helical" evidence="1">
    <location>
        <begin position="72"/>
        <end position="93"/>
    </location>
</feature>
<dbReference type="RefSeq" id="XP_017020641.1">
    <property type="nucleotide sequence ID" value="XM_017165152.3"/>
</dbReference>
<organism evidence="2 3">
    <name type="scientific">Drosophila kikkawai</name>
    <name type="common">Fruit fly</name>
    <dbReference type="NCBI Taxonomy" id="30033"/>
    <lineage>
        <taxon>Eukaryota</taxon>
        <taxon>Metazoa</taxon>
        <taxon>Ecdysozoa</taxon>
        <taxon>Arthropoda</taxon>
        <taxon>Hexapoda</taxon>
        <taxon>Insecta</taxon>
        <taxon>Pterygota</taxon>
        <taxon>Neoptera</taxon>
        <taxon>Endopterygota</taxon>
        <taxon>Diptera</taxon>
        <taxon>Brachycera</taxon>
        <taxon>Muscomorpha</taxon>
        <taxon>Ephydroidea</taxon>
        <taxon>Drosophilidae</taxon>
        <taxon>Drosophila</taxon>
        <taxon>Sophophora</taxon>
    </lineage>
</organism>
<sequence>MEVIPNTLIKGKFVLLTLLIWLLFLLIAIPQWMIMCLYAKNPLIYTLILILVGFVLLACIHIVEVLKYKRPWNFVCLLICYEILTIGVALYLTKWNLIHTLILIGVGVLFSAFAMLVCVLLIFYQAYPNPVKLAIVGFMGFILVYCIRSVHIFNKWFYLADLEVTVFLVSTVIVTICHILITNDNFELLRQDDAMHVAFVLYLCYMLFIVGCRIAAHCIQSNMEYFKSKRTTALAANFYYDNVK</sequence>
<evidence type="ECO:0000313" key="3">
    <source>
        <dbReference type="RefSeq" id="XP_017020641.1"/>
    </source>
</evidence>
<dbReference type="Proteomes" id="UP001652661">
    <property type="component" value="Chromosome 2L"/>
</dbReference>
<evidence type="ECO:0000256" key="1">
    <source>
        <dbReference type="SAM" id="Phobius"/>
    </source>
</evidence>
<feature type="transmembrane region" description="Helical" evidence="1">
    <location>
        <begin position="159"/>
        <end position="182"/>
    </location>
</feature>
<dbReference type="OMA" id="HIVYTMI"/>
<dbReference type="GeneID" id="108073490"/>
<feature type="transmembrane region" description="Helical" evidence="1">
    <location>
        <begin position="100"/>
        <end position="124"/>
    </location>
</feature>
<reference evidence="3" key="2">
    <citation type="submission" date="2025-08" db="UniProtKB">
        <authorList>
            <consortium name="RefSeq"/>
        </authorList>
    </citation>
    <scope>IDENTIFICATION</scope>
    <source>
        <strain evidence="3">14028-0561.14</strain>
        <tissue evidence="3">Whole fly</tissue>
    </source>
</reference>
<keyword evidence="1" id="KW-0472">Membrane</keyword>
<accession>A0A6P4ICR9</accession>
<dbReference type="AlphaFoldDB" id="A0A6P4ICR9"/>